<evidence type="ECO:0000313" key="2">
    <source>
        <dbReference type="EMBL" id="KAK9681222.1"/>
    </source>
</evidence>
<feature type="transmembrane region" description="Helical" evidence="1">
    <location>
        <begin position="28"/>
        <end position="45"/>
    </location>
</feature>
<evidence type="ECO:0000313" key="3">
    <source>
        <dbReference type="Proteomes" id="UP001479436"/>
    </source>
</evidence>
<sequence>MDYIGNVIIANISAHASTVVANWTISEYMTWMALLLTMTVMVYVNKKAYWYIGLSLFFTNIDFSDYMESAFNKTFSKALESGQYLYVDESTNQWLGSDMANIKKVPRKPHPIGQEFETLADNHTYCIL</sequence>
<proteinExistence type="predicted"/>
<keyword evidence="1" id="KW-1133">Transmembrane helix</keyword>
<reference evidence="2 3" key="1">
    <citation type="submission" date="2023-04" db="EMBL/GenBank/DDBJ databases">
        <title>Genome of Basidiobolus ranarum AG-B5.</title>
        <authorList>
            <person name="Stajich J.E."/>
            <person name="Carter-House D."/>
            <person name="Gryganskyi A."/>
        </authorList>
    </citation>
    <scope>NUCLEOTIDE SEQUENCE [LARGE SCALE GENOMIC DNA]</scope>
    <source>
        <strain evidence="2 3">AG-B5</strain>
    </source>
</reference>
<dbReference type="Proteomes" id="UP001479436">
    <property type="component" value="Unassembled WGS sequence"/>
</dbReference>
<dbReference type="EMBL" id="JASJQH010009107">
    <property type="protein sequence ID" value="KAK9681222.1"/>
    <property type="molecule type" value="Genomic_DNA"/>
</dbReference>
<gene>
    <name evidence="2" type="ORF">K7432_015699</name>
</gene>
<keyword evidence="1" id="KW-0812">Transmembrane</keyword>
<keyword evidence="3" id="KW-1185">Reference proteome</keyword>
<accession>A0ABR2VMW6</accession>
<protein>
    <submittedName>
        <fullName evidence="2">Uncharacterized protein</fullName>
    </submittedName>
</protein>
<evidence type="ECO:0000256" key="1">
    <source>
        <dbReference type="SAM" id="Phobius"/>
    </source>
</evidence>
<name>A0ABR2VMW6_9FUNG</name>
<comment type="caution">
    <text evidence="2">The sequence shown here is derived from an EMBL/GenBank/DDBJ whole genome shotgun (WGS) entry which is preliminary data.</text>
</comment>
<organism evidence="2 3">
    <name type="scientific">Basidiobolus ranarum</name>
    <dbReference type="NCBI Taxonomy" id="34480"/>
    <lineage>
        <taxon>Eukaryota</taxon>
        <taxon>Fungi</taxon>
        <taxon>Fungi incertae sedis</taxon>
        <taxon>Zoopagomycota</taxon>
        <taxon>Entomophthoromycotina</taxon>
        <taxon>Basidiobolomycetes</taxon>
        <taxon>Basidiobolales</taxon>
        <taxon>Basidiobolaceae</taxon>
        <taxon>Basidiobolus</taxon>
    </lineage>
</organism>
<keyword evidence="1" id="KW-0472">Membrane</keyword>